<proteinExistence type="predicted"/>
<evidence type="ECO:0000256" key="4">
    <source>
        <dbReference type="ARBA" id="ARBA00022722"/>
    </source>
</evidence>
<dbReference type="FunFam" id="3.30.420.10:FF:000033">
    <property type="entry name" value="Exodeoxyribonuclease I"/>
    <property type="match status" value="1"/>
</dbReference>
<organism evidence="18 19">
    <name type="scientific">Candidatus Pseudothioglobus singularis PS1</name>
    <dbReference type="NCBI Taxonomy" id="1125411"/>
    <lineage>
        <taxon>Bacteria</taxon>
        <taxon>Pseudomonadati</taxon>
        <taxon>Pseudomonadota</taxon>
        <taxon>Gammaproteobacteria</taxon>
        <taxon>Candidatus Pseudothioglobaceae</taxon>
        <taxon>Candidatus Pseudothioglobus</taxon>
    </lineage>
</organism>
<evidence type="ECO:0000259" key="16">
    <source>
        <dbReference type="PROSITE" id="PS51784"/>
    </source>
</evidence>
<evidence type="ECO:0000256" key="10">
    <source>
        <dbReference type="ARBA" id="ARBA00023125"/>
    </source>
</evidence>
<evidence type="ECO:0000256" key="11">
    <source>
        <dbReference type="ARBA" id="ARBA00023204"/>
    </source>
</evidence>
<dbReference type="PIRSF" id="PIRSF000977">
    <property type="entry name" value="Exodeoxyribonuclease_I"/>
    <property type="match status" value="1"/>
</dbReference>
<feature type="domain" description="ExoI SH3-like" evidence="16">
    <location>
        <begin position="195"/>
        <end position="353"/>
    </location>
</feature>
<evidence type="ECO:0000313" key="19">
    <source>
        <dbReference type="Proteomes" id="UP000068905"/>
    </source>
</evidence>
<accession>A0A0M4LQM3</accession>
<keyword evidence="5 15" id="KW-0479">Metal-binding</keyword>
<dbReference type="Pfam" id="PF26016">
    <property type="entry name" value="ExoI_C"/>
    <property type="match status" value="1"/>
</dbReference>
<dbReference type="NCBIfam" id="NF008746">
    <property type="entry name" value="PRK11779.1"/>
    <property type="match status" value="1"/>
</dbReference>
<evidence type="ECO:0000256" key="9">
    <source>
        <dbReference type="ARBA" id="ARBA00022842"/>
    </source>
</evidence>
<dbReference type="Gene3D" id="3.30.420.10">
    <property type="entry name" value="Ribonuclease H-like superfamily/Ribonuclease H"/>
    <property type="match status" value="1"/>
</dbReference>
<evidence type="ECO:0000256" key="5">
    <source>
        <dbReference type="ARBA" id="ARBA00022723"/>
    </source>
</evidence>
<dbReference type="InterPro" id="IPR034747">
    <property type="entry name" value="EXOI_SH3"/>
</dbReference>
<feature type="binding site" evidence="15">
    <location>
        <position position="179"/>
    </location>
    <ligand>
        <name>Mg(2+)</name>
        <dbReference type="ChEBI" id="CHEBI:18420"/>
        <label>2</label>
    </ligand>
</feature>
<dbReference type="GO" id="GO:0000175">
    <property type="term" value="F:3'-5'-RNA exonuclease activity"/>
    <property type="evidence" value="ECO:0007669"/>
    <property type="project" value="InterPro"/>
</dbReference>
<dbReference type="CDD" id="cd06138">
    <property type="entry name" value="ExoI_N"/>
    <property type="match status" value="1"/>
</dbReference>
<evidence type="ECO:0000256" key="3">
    <source>
        <dbReference type="ARBA" id="ARBA00019900"/>
    </source>
</evidence>
<dbReference type="PANTHER" id="PTHR11046:SF11">
    <property type="entry name" value="EXODEOXYRIBONUCLEASE I"/>
    <property type="match status" value="1"/>
</dbReference>
<keyword evidence="9 15" id="KW-0460">Magnesium</keyword>
<sequence length="475" mass="55611">MKTFYWYDYETFGLSPKVQRIAQFAGIRTDENLNVLDEHMFYCKPTHDSLPAPEACAVTGITPQLCEKKGLIEHEFIKKIHDEFSKPGTCIVGYNSIAFDDEYTRHTLFRNFLDPYSWHWQNGNARWDILNVARFCYAHKEEGSLNWVKNERNRPIFKLDRLAPANHIEHTNAHDAMADVRATIGIARIIKDTQPKFFNYALSLNDKKEVAQLVKPLHPMLLTSSSFGYKSSFTRLVTSICNHPEYNDRSIVFNLNQDPEIFLELESEELKTLTFSKKSDLPKGIEKLDLSELVYNKSPMFVCSPNSDNFKLSPILIEKFELNLDKCLKNLRFIQHNSQSIEDKVRAIYRNDSDREPSRDVDQSLYDGFISNNDRQICNEIQNLSPTQLSEFVPEFEDRRLTKLFLNFKARNYPQLLNEFEQEQWFEIVQSRIQSGANGFLSIDSFERSIESLRETQPRRENLWKELEDYAQSFI</sequence>
<keyword evidence="19" id="KW-1185">Reference proteome</keyword>
<dbReference type="PROSITE" id="PS51785">
    <property type="entry name" value="EXOI_C"/>
    <property type="match status" value="1"/>
</dbReference>
<keyword evidence="4 13" id="KW-0540">Nuclease</keyword>
<comment type="catalytic activity">
    <reaction evidence="1 13">
        <text>Exonucleolytic cleavage in the 3'- to 5'-direction to yield nucleoside 5'-phosphates.</text>
        <dbReference type="EC" id="3.1.11.1"/>
    </reaction>
</comment>
<keyword evidence="11 13" id="KW-0234">DNA repair</keyword>
<feature type="binding site" evidence="14">
    <location>
        <position position="158"/>
    </location>
    <ligand>
        <name>substrate</name>
    </ligand>
</feature>
<dbReference type="AlphaFoldDB" id="A0A0M4LQM3"/>
<dbReference type="STRING" id="1125411.W908_07400"/>
<dbReference type="InterPro" id="IPR013520">
    <property type="entry name" value="Ribonucl_H"/>
</dbReference>
<gene>
    <name evidence="18" type="ORF">W908_07400</name>
</gene>
<protein>
    <recommendedName>
        <fullName evidence="3 13">Exodeoxyribonuclease I</fullName>
        <ecNumber evidence="2 13">3.1.11.1</ecNumber>
    </recommendedName>
</protein>
<dbReference type="Pfam" id="PF00929">
    <property type="entry name" value="RNase_T"/>
    <property type="match status" value="1"/>
</dbReference>
<dbReference type="RefSeq" id="WP_053820565.1">
    <property type="nucleotide sequence ID" value="NZ_CP006911.1"/>
</dbReference>
<evidence type="ECO:0000256" key="2">
    <source>
        <dbReference type="ARBA" id="ARBA00012108"/>
    </source>
</evidence>
<evidence type="ECO:0000256" key="1">
    <source>
        <dbReference type="ARBA" id="ARBA00000563"/>
    </source>
</evidence>
<dbReference type="InterPro" id="IPR022894">
    <property type="entry name" value="Oligoribonuclease"/>
</dbReference>
<dbReference type="InterPro" id="IPR038649">
    <property type="entry name" value="EXOI_SH3_sf"/>
</dbReference>
<evidence type="ECO:0000256" key="6">
    <source>
        <dbReference type="ARBA" id="ARBA00022763"/>
    </source>
</evidence>
<dbReference type="GO" id="GO:0008310">
    <property type="term" value="F:single-stranded DNA 3'-5' DNA exonuclease activity"/>
    <property type="evidence" value="ECO:0007669"/>
    <property type="project" value="UniProtKB-EC"/>
</dbReference>
<evidence type="ECO:0000256" key="13">
    <source>
        <dbReference type="PIRNR" id="PIRNR000977"/>
    </source>
</evidence>
<feature type="binding site" evidence="15">
    <location>
        <position position="10"/>
    </location>
    <ligand>
        <name>Mg(2+)</name>
        <dbReference type="ChEBI" id="CHEBI:18420"/>
        <label>2</label>
    </ligand>
</feature>
<dbReference type="Gene3D" id="1.20.1280.70">
    <property type="entry name" value="Exonuclease ExoI, domain 3"/>
    <property type="match status" value="1"/>
</dbReference>
<evidence type="ECO:0000256" key="14">
    <source>
        <dbReference type="PIRSR" id="PIRSR000977-1"/>
    </source>
</evidence>
<dbReference type="InterPro" id="IPR023607">
    <property type="entry name" value="Exodeoxyribonuclease_I"/>
</dbReference>
<name>A0A0M4LQM3_9GAMM</name>
<feature type="binding site" evidence="15">
    <location>
        <position position="8"/>
    </location>
    <ligand>
        <name>Mg(2+)</name>
        <dbReference type="ChEBI" id="CHEBI:18420"/>
        <label>1</label>
    </ligand>
</feature>
<dbReference type="GO" id="GO:0046872">
    <property type="term" value="F:metal ion binding"/>
    <property type="evidence" value="ECO:0007669"/>
    <property type="project" value="UniProtKB-KW"/>
</dbReference>
<dbReference type="GO" id="GO:0003677">
    <property type="term" value="F:DNA binding"/>
    <property type="evidence" value="ECO:0007669"/>
    <property type="project" value="UniProtKB-KW"/>
</dbReference>
<dbReference type="Pfam" id="PF08411">
    <property type="entry name" value="ExoI_SH3"/>
    <property type="match status" value="1"/>
</dbReference>
<dbReference type="KEGG" id="tsn:W908_07400"/>
<dbReference type="OrthoDB" id="9763470at2"/>
<comment type="subunit">
    <text evidence="12">Monomer. Interacts with ssb (via C-terminus); this interaction stimulates the exonuclease activity by recruiting the enzyme to its substrate.</text>
</comment>
<evidence type="ECO:0000256" key="12">
    <source>
        <dbReference type="ARBA" id="ARBA00046792"/>
    </source>
</evidence>
<dbReference type="PATRIC" id="fig|1125411.7.peg.1459"/>
<keyword evidence="6 13" id="KW-0227">DNA damage</keyword>
<dbReference type="EMBL" id="CP006911">
    <property type="protein sequence ID" value="ALE02359.1"/>
    <property type="molecule type" value="Genomic_DNA"/>
</dbReference>
<comment type="cofactor">
    <cofactor evidence="15">
        <name>Mg(2+)</name>
        <dbReference type="ChEBI" id="CHEBI:18420"/>
    </cofactor>
    <text evidence="15">Binds 2 Mg(2+) ions per monomer.</text>
</comment>
<evidence type="ECO:0000256" key="8">
    <source>
        <dbReference type="ARBA" id="ARBA00022839"/>
    </source>
</evidence>
<keyword evidence="10" id="KW-0238">DNA-binding</keyword>
<evidence type="ECO:0000313" key="18">
    <source>
        <dbReference type="EMBL" id="ALE02359.1"/>
    </source>
</evidence>
<dbReference type="InterPro" id="IPR036397">
    <property type="entry name" value="RNaseH_sf"/>
</dbReference>
<dbReference type="SUPFAM" id="SSF53098">
    <property type="entry name" value="Ribonuclease H-like"/>
    <property type="match status" value="1"/>
</dbReference>
<dbReference type="SMART" id="SM00479">
    <property type="entry name" value="EXOIII"/>
    <property type="match status" value="1"/>
</dbReference>
<evidence type="ECO:0000256" key="15">
    <source>
        <dbReference type="PIRSR" id="PIRSR000977-2"/>
    </source>
</evidence>
<dbReference type="InterPro" id="IPR012337">
    <property type="entry name" value="RNaseH-like_sf"/>
</dbReference>
<feature type="binding site" evidence="14">
    <location>
        <position position="10"/>
    </location>
    <ligand>
        <name>substrate</name>
    </ligand>
</feature>
<dbReference type="PANTHER" id="PTHR11046">
    <property type="entry name" value="OLIGORIBONUCLEASE, MITOCHONDRIAL"/>
    <property type="match status" value="1"/>
</dbReference>
<keyword evidence="8 13" id="KW-0269">Exonuclease</keyword>
<dbReference type="EC" id="3.1.11.1" evidence="2 13"/>
<dbReference type="Gene3D" id="3.30.1520.20">
    <property type="entry name" value="Exonuclease ExoI, domain 2"/>
    <property type="match status" value="1"/>
</dbReference>
<dbReference type="Proteomes" id="UP000068905">
    <property type="component" value="Chromosome"/>
</dbReference>
<dbReference type="InterPro" id="IPR013620">
    <property type="entry name" value="Exonuc_1_SH3"/>
</dbReference>
<evidence type="ECO:0000259" key="17">
    <source>
        <dbReference type="PROSITE" id="PS51785"/>
    </source>
</evidence>
<keyword evidence="7 13" id="KW-0378">Hydrolase</keyword>
<evidence type="ECO:0000256" key="7">
    <source>
        <dbReference type="ARBA" id="ARBA00022801"/>
    </source>
</evidence>
<dbReference type="GO" id="GO:0006281">
    <property type="term" value="P:DNA repair"/>
    <property type="evidence" value="ECO:0007669"/>
    <property type="project" value="UniProtKB-KW"/>
</dbReference>
<reference evidence="18 19" key="1">
    <citation type="journal article" date="2015" name="Genome Announc.">
        <title>Genome Sequence of 'Candidatus Thioglobus singularis' Strain PS1, a Mixotroph from the SUP05 Clade of Marine Gammaproteobacteria.</title>
        <authorList>
            <person name="Marshall K.T."/>
            <person name="Morris R.M."/>
        </authorList>
    </citation>
    <scope>NUCLEOTIDE SEQUENCE [LARGE SCALE GENOMIC DNA]</scope>
    <source>
        <strain evidence="18 19">PS1</strain>
    </source>
</reference>
<feature type="domain" description="ExoI C-terminal" evidence="17">
    <location>
        <begin position="357"/>
        <end position="475"/>
    </location>
</feature>
<dbReference type="PROSITE" id="PS51784">
    <property type="entry name" value="EXOI_SH3"/>
    <property type="match status" value="1"/>
</dbReference>
<dbReference type="InterPro" id="IPR058561">
    <property type="entry name" value="Exonuc_1_C"/>
</dbReference>